<evidence type="ECO:0000313" key="1">
    <source>
        <dbReference type="EMBL" id="GAA48615.1"/>
    </source>
</evidence>
<gene>
    <name evidence="1" type="ORF">CLF_101823</name>
</gene>
<accession>G7Y6N0</accession>
<dbReference type="Proteomes" id="UP000008909">
    <property type="component" value="Unassembled WGS sequence"/>
</dbReference>
<evidence type="ECO:0000313" key="2">
    <source>
        <dbReference type="Proteomes" id="UP000008909"/>
    </source>
</evidence>
<dbReference type="AlphaFoldDB" id="G7Y6N0"/>
<organism evidence="1 2">
    <name type="scientific">Clonorchis sinensis</name>
    <name type="common">Chinese liver fluke</name>
    <dbReference type="NCBI Taxonomy" id="79923"/>
    <lineage>
        <taxon>Eukaryota</taxon>
        <taxon>Metazoa</taxon>
        <taxon>Spiralia</taxon>
        <taxon>Lophotrochozoa</taxon>
        <taxon>Platyhelminthes</taxon>
        <taxon>Trematoda</taxon>
        <taxon>Digenea</taxon>
        <taxon>Opisthorchiida</taxon>
        <taxon>Opisthorchiata</taxon>
        <taxon>Opisthorchiidae</taxon>
        <taxon>Clonorchis</taxon>
    </lineage>
</organism>
<keyword evidence="2" id="KW-1185">Reference proteome</keyword>
<protein>
    <submittedName>
        <fullName evidence="1">Uncharacterized protein</fullName>
    </submittedName>
</protein>
<reference evidence="1" key="1">
    <citation type="journal article" date="2011" name="Genome Biol.">
        <title>The draft genome of the carcinogenic human liver fluke Clonorchis sinensis.</title>
        <authorList>
            <person name="Wang X."/>
            <person name="Chen W."/>
            <person name="Huang Y."/>
            <person name="Sun J."/>
            <person name="Men J."/>
            <person name="Liu H."/>
            <person name="Luo F."/>
            <person name="Guo L."/>
            <person name="Lv X."/>
            <person name="Deng C."/>
            <person name="Zhou C."/>
            <person name="Fan Y."/>
            <person name="Li X."/>
            <person name="Huang L."/>
            <person name="Hu Y."/>
            <person name="Liang C."/>
            <person name="Hu X."/>
            <person name="Xu J."/>
            <person name="Yu X."/>
        </authorList>
    </citation>
    <scope>NUCLEOTIDE SEQUENCE [LARGE SCALE GENOMIC DNA]</scope>
    <source>
        <strain evidence="1">Henan</strain>
    </source>
</reference>
<sequence>MHTIFTAEDDYHNGLASAGYVVRTLTNSNTKYAATWTKVAKELSSLNEYLALSTPGPLAANKVIQPSNAAIKTAMASLVDRRLRERRLISWSSTPSKVASLLVDTVVIHDPDSQNHKPDYSESGSPSYTQLAKLSARVSDVHASTKGRRLQPNKPYTIRQIRKLLAGLKVQSSAKTSFMGAPPKELLTSEVAAQAFTEKFGTVSFSSFTAFENALNQYVKGNYVVLVRSSSNRSTNAVLRYGWVYYKSSKRPPRPTKSQGIRRI</sequence>
<dbReference type="EMBL" id="DF142899">
    <property type="protein sequence ID" value="GAA48615.1"/>
    <property type="molecule type" value="Genomic_DNA"/>
</dbReference>
<reference key="2">
    <citation type="submission" date="2011-10" db="EMBL/GenBank/DDBJ databases">
        <title>The genome and transcriptome sequence of Clonorchis sinensis provide insights into the carcinogenic liver fluke.</title>
        <authorList>
            <person name="Wang X."/>
            <person name="Huang Y."/>
            <person name="Chen W."/>
            <person name="Liu H."/>
            <person name="Guo L."/>
            <person name="Chen Y."/>
            <person name="Luo F."/>
            <person name="Zhou W."/>
            <person name="Sun J."/>
            <person name="Mao Q."/>
            <person name="Liang P."/>
            <person name="Zhou C."/>
            <person name="Tian Y."/>
            <person name="Men J."/>
            <person name="Lv X."/>
            <person name="Huang L."/>
            <person name="Zhou J."/>
            <person name="Hu Y."/>
            <person name="Li R."/>
            <person name="Zhang F."/>
            <person name="Lei H."/>
            <person name="Li X."/>
            <person name="Hu X."/>
            <person name="Liang C."/>
            <person name="Xu J."/>
            <person name="Wu Z."/>
            <person name="Yu X."/>
        </authorList>
    </citation>
    <scope>NUCLEOTIDE SEQUENCE</scope>
    <source>
        <strain>Henan</strain>
    </source>
</reference>
<proteinExistence type="predicted"/>
<name>G7Y6N0_CLOSI</name>